<reference evidence="3" key="1">
    <citation type="journal article" date="2019" name="Int. J. Syst. Evol. Microbiol.">
        <title>The Global Catalogue of Microorganisms (GCM) 10K type strain sequencing project: providing services to taxonomists for standard genome sequencing and annotation.</title>
        <authorList>
            <consortium name="The Broad Institute Genomics Platform"/>
            <consortium name="The Broad Institute Genome Sequencing Center for Infectious Disease"/>
            <person name="Wu L."/>
            <person name="Ma J."/>
        </authorList>
    </citation>
    <scope>NUCLEOTIDE SEQUENCE [LARGE SCALE GENOMIC DNA]</scope>
    <source>
        <strain evidence="3">CGMCC 1.12151</strain>
    </source>
</reference>
<comment type="caution">
    <text evidence="2">The sequence shown here is derived from an EMBL/GenBank/DDBJ whole genome shotgun (WGS) entry which is preliminary data.</text>
</comment>
<gene>
    <name evidence="2" type="ORF">ACFO5U_08365</name>
</gene>
<keyword evidence="1" id="KW-1133">Transmembrane helix</keyword>
<accession>A0ABV9MCY4</accession>
<dbReference type="EMBL" id="JBHSGL010000005">
    <property type="protein sequence ID" value="MFC4712869.1"/>
    <property type="molecule type" value="Genomic_DNA"/>
</dbReference>
<keyword evidence="3" id="KW-1185">Reference proteome</keyword>
<protein>
    <submittedName>
        <fullName evidence="2">TIGR04104 family putative zinc finger protein</fullName>
    </submittedName>
</protein>
<feature type="transmembrane region" description="Helical" evidence="1">
    <location>
        <begin position="47"/>
        <end position="65"/>
    </location>
</feature>
<evidence type="ECO:0000256" key="1">
    <source>
        <dbReference type="SAM" id="Phobius"/>
    </source>
</evidence>
<evidence type="ECO:0000313" key="2">
    <source>
        <dbReference type="EMBL" id="MFC4712869.1"/>
    </source>
</evidence>
<feature type="transmembrane region" description="Helical" evidence="1">
    <location>
        <begin position="71"/>
        <end position="91"/>
    </location>
</feature>
<evidence type="ECO:0000313" key="3">
    <source>
        <dbReference type="Proteomes" id="UP001595932"/>
    </source>
</evidence>
<keyword evidence="1" id="KW-0472">Membrane</keyword>
<name>A0ABV9MCY4_9BACL</name>
<proteinExistence type="predicted"/>
<dbReference type="Proteomes" id="UP001595932">
    <property type="component" value="Unassembled WGS sequence"/>
</dbReference>
<dbReference type="RefSeq" id="WP_377278351.1">
    <property type="nucleotide sequence ID" value="NZ_JBHSGL010000005.1"/>
</dbReference>
<dbReference type="InterPro" id="IPR026369">
    <property type="entry name" value="CxxC_20_CxxC"/>
</dbReference>
<organism evidence="2 3">
    <name type="scientific">Planococcus dechangensis</name>
    <dbReference type="NCBI Taxonomy" id="1176255"/>
    <lineage>
        <taxon>Bacteria</taxon>
        <taxon>Bacillati</taxon>
        <taxon>Bacillota</taxon>
        <taxon>Bacilli</taxon>
        <taxon>Bacillales</taxon>
        <taxon>Caryophanaceae</taxon>
        <taxon>Planococcus</taxon>
    </lineage>
</organism>
<sequence>MNTLPICQNCGAEWSWAETLKIGFKGSKRCDTCGSRQYITPNFSPKIYVLLFLPLLTLIIFNSFLEFPMPIFITLSVLHILSMLSILPYTIKLSNEQKPLW</sequence>
<keyword evidence="1" id="KW-0812">Transmembrane</keyword>
<dbReference type="NCBIfam" id="TIGR04104">
    <property type="entry name" value="cxxc_20_cxxc"/>
    <property type="match status" value="1"/>
</dbReference>